<name>A0ABN9UDF4_9DINO</name>
<evidence type="ECO:0000313" key="1">
    <source>
        <dbReference type="EMBL" id="CAK0857501.1"/>
    </source>
</evidence>
<proteinExistence type="predicted"/>
<evidence type="ECO:0000313" key="2">
    <source>
        <dbReference type="Proteomes" id="UP001189429"/>
    </source>
</evidence>
<dbReference type="Proteomes" id="UP001189429">
    <property type="component" value="Unassembled WGS sequence"/>
</dbReference>
<gene>
    <name evidence="1" type="ORF">PCOR1329_LOCUS47605</name>
</gene>
<protein>
    <recommendedName>
        <fullName evidence="3">Mannosyltransferase</fullName>
    </recommendedName>
</protein>
<comment type="caution">
    <text evidence="1">The sequence shown here is derived from an EMBL/GenBank/DDBJ whole genome shotgun (WGS) entry which is preliminary data.</text>
</comment>
<dbReference type="EMBL" id="CAUYUJ010015736">
    <property type="protein sequence ID" value="CAK0857501.1"/>
    <property type="molecule type" value="Genomic_DNA"/>
</dbReference>
<organism evidence="1 2">
    <name type="scientific">Prorocentrum cordatum</name>
    <dbReference type="NCBI Taxonomy" id="2364126"/>
    <lineage>
        <taxon>Eukaryota</taxon>
        <taxon>Sar</taxon>
        <taxon>Alveolata</taxon>
        <taxon>Dinophyceae</taxon>
        <taxon>Prorocentrales</taxon>
        <taxon>Prorocentraceae</taxon>
        <taxon>Prorocentrum</taxon>
    </lineage>
</organism>
<reference evidence="1" key="1">
    <citation type="submission" date="2023-10" db="EMBL/GenBank/DDBJ databases">
        <authorList>
            <person name="Chen Y."/>
            <person name="Shah S."/>
            <person name="Dougan E. K."/>
            <person name="Thang M."/>
            <person name="Chan C."/>
        </authorList>
    </citation>
    <scope>NUCLEOTIDE SEQUENCE [LARGE SCALE GENOMIC DNA]</scope>
</reference>
<accession>A0ABN9UDF4</accession>
<keyword evidence="2" id="KW-1185">Reference proteome</keyword>
<sequence length="111" mass="11888">MIPGSVDSSACQQVCGLLLPPGLMLTSWVAGCSVAEIFQRAALYAPRAQAWQFAGLSCWLDPLADIPAFYIQMPFAPNSSCGLLSHMLPGFSYDSRQRIFFSVSAVLGVLG</sequence>
<evidence type="ECO:0008006" key="3">
    <source>
        <dbReference type="Google" id="ProtNLM"/>
    </source>
</evidence>